<gene>
    <name evidence="1" type="ORF">DB31_5442</name>
</gene>
<evidence type="ECO:0000313" key="2">
    <source>
        <dbReference type="Proteomes" id="UP000028725"/>
    </source>
</evidence>
<keyword evidence="2" id="KW-1185">Reference proteome</keyword>
<proteinExistence type="predicted"/>
<name>A0A085WRT7_9BACT</name>
<comment type="caution">
    <text evidence="1">The sequence shown here is derived from an EMBL/GenBank/DDBJ whole genome shotgun (WGS) entry which is preliminary data.</text>
</comment>
<dbReference type="EMBL" id="JMCB01000003">
    <property type="protein sequence ID" value="KFE70400.1"/>
    <property type="molecule type" value="Genomic_DNA"/>
</dbReference>
<dbReference type="Proteomes" id="UP000028725">
    <property type="component" value="Unassembled WGS sequence"/>
</dbReference>
<protein>
    <submittedName>
        <fullName evidence="1">Uncharacterized protein</fullName>
    </submittedName>
</protein>
<sequence length="96" mass="11035">MTALAEPPDDVLADYLAEEVRNDSRQCRRLLDIIRALRRGSHSCWLAEGEAWHVNLTKGRAVIESEFAVPGRARELTLGEFEELVQSWLRFLETPR</sequence>
<reference evidence="1 2" key="1">
    <citation type="submission" date="2014-04" db="EMBL/GenBank/DDBJ databases">
        <title>Genome assembly of Hyalangium minutum DSM 14724.</title>
        <authorList>
            <person name="Sharma G."/>
            <person name="Subramanian S."/>
        </authorList>
    </citation>
    <scope>NUCLEOTIDE SEQUENCE [LARGE SCALE GENOMIC DNA]</scope>
    <source>
        <strain evidence="1 2">DSM 14724</strain>
    </source>
</reference>
<organism evidence="1 2">
    <name type="scientific">Hyalangium minutum</name>
    <dbReference type="NCBI Taxonomy" id="394096"/>
    <lineage>
        <taxon>Bacteria</taxon>
        <taxon>Pseudomonadati</taxon>
        <taxon>Myxococcota</taxon>
        <taxon>Myxococcia</taxon>
        <taxon>Myxococcales</taxon>
        <taxon>Cystobacterineae</taxon>
        <taxon>Archangiaceae</taxon>
        <taxon>Hyalangium</taxon>
    </lineage>
</organism>
<accession>A0A085WRT7</accession>
<dbReference type="AlphaFoldDB" id="A0A085WRT7"/>
<evidence type="ECO:0000313" key="1">
    <source>
        <dbReference type="EMBL" id="KFE70400.1"/>
    </source>
</evidence>